<dbReference type="PANTHER" id="PTHR12138">
    <property type="entry name" value="PRIMATE-EXPANDED PROTEIN FAMILY"/>
    <property type="match status" value="1"/>
</dbReference>
<sequence>VRFSRRDAVGSRVEPGTRAAAASTPTRNSLPGLGRHSAAGSGSGRAPRPAGPRGSGISLPQPPNSSPGKVKNRTNVQIRPARLAGGAFSVRDAVHPHAPGPGRSLEPRKILVFLVSTERVPQGQGRPPGALAERAESSAPLEGSVPPSGKFAYPRPRHLGPTASPHPRHPTRLWARASSLSFFFFFFLRQSRASSHVGVQWRDLGSLQPTPPGFSDSPASASRVAGITGTRHHTRLIFVFLVDTGFHHVGQAGLELLTSGDPPASASQSAGMTGVSHRARPISLPALKGTSLVSPDLRDAPQLRTGLGSPALAGLCGHHTPSPGANLGSDPTAGRGGDV</sequence>
<name>A0A5F7Z9H1_MACMU</name>
<feature type="compositionally biased region" description="Low complexity" evidence="1">
    <location>
        <begin position="34"/>
        <end position="56"/>
    </location>
</feature>
<feature type="region of interest" description="Disordered" evidence="1">
    <location>
        <begin position="1"/>
        <end position="73"/>
    </location>
</feature>
<dbReference type="AlphaFoldDB" id="A0A5F7Z9H1"/>
<organism evidence="2 3">
    <name type="scientific">Macaca mulatta</name>
    <name type="common">Rhesus macaque</name>
    <dbReference type="NCBI Taxonomy" id="9544"/>
    <lineage>
        <taxon>Eukaryota</taxon>
        <taxon>Metazoa</taxon>
        <taxon>Chordata</taxon>
        <taxon>Craniata</taxon>
        <taxon>Vertebrata</taxon>
        <taxon>Euteleostomi</taxon>
        <taxon>Mammalia</taxon>
        <taxon>Eutheria</taxon>
        <taxon>Euarchontoglires</taxon>
        <taxon>Primates</taxon>
        <taxon>Haplorrhini</taxon>
        <taxon>Catarrhini</taxon>
        <taxon>Cercopithecidae</taxon>
        <taxon>Cercopithecinae</taxon>
        <taxon>Macaca</taxon>
    </lineage>
</organism>
<keyword evidence="3" id="KW-1185">Reference proteome</keyword>
<feature type="region of interest" description="Disordered" evidence="1">
    <location>
        <begin position="119"/>
        <end position="150"/>
    </location>
</feature>
<reference evidence="2" key="2">
    <citation type="submission" date="2019-01" db="EMBL/GenBank/DDBJ databases">
        <authorList>
            <person name="Graves T."/>
            <person name="Eichler E.E."/>
            <person name="Wilson R.K."/>
        </authorList>
    </citation>
    <scope>NUCLEOTIDE SEQUENCE [LARGE SCALE GENOMIC DNA]</scope>
    <source>
        <strain evidence="2">17573</strain>
    </source>
</reference>
<feature type="region of interest" description="Disordered" evidence="1">
    <location>
        <begin position="317"/>
        <end position="339"/>
    </location>
</feature>
<reference evidence="3" key="1">
    <citation type="journal article" date="2007" name="Science">
        <title>Evolutionary and biomedical insights from the rhesus macaque genome.</title>
        <authorList>
            <person name="Gibbs R.A."/>
            <person name="Rogers J."/>
            <person name="Katze M.G."/>
            <person name="Bumgarner R."/>
            <person name="Weinstock G.M."/>
            <person name="Mardis E.R."/>
            <person name="Remington K.A."/>
            <person name="Strausberg R.L."/>
            <person name="Venter J.C."/>
            <person name="Wilson R.K."/>
            <person name="Batzer M.A."/>
            <person name="Bustamante C.D."/>
            <person name="Eichler E.E."/>
            <person name="Hahn M.W."/>
            <person name="Hardison R.C."/>
            <person name="Makova K.D."/>
            <person name="Miller W."/>
            <person name="Milosavljevic A."/>
            <person name="Palermo R.E."/>
            <person name="Siepel A."/>
            <person name="Sikela J.M."/>
            <person name="Attaway T."/>
            <person name="Bell S."/>
            <person name="Bernard K.E."/>
            <person name="Buhay C.J."/>
            <person name="Chandrabose M.N."/>
            <person name="Dao M."/>
            <person name="Davis C."/>
            <person name="Delehaunty K.D."/>
            <person name="Ding Y."/>
            <person name="Dinh H.H."/>
            <person name="Dugan-Rocha S."/>
            <person name="Fulton L.A."/>
            <person name="Gabisi R.A."/>
            <person name="Garner T.T."/>
            <person name="Godfrey J."/>
            <person name="Hawes A.C."/>
            <person name="Hernandez J."/>
            <person name="Hines S."/>
            <person name="Holder M."/>
            <person name="Hume J."/>
            <person name="Jhangiani S.N."/>
            <person name="Joshi V."/>
            <person name="Khan Z.M."/>
            <person name="Kirkness E.F."/>
            <person name="Cree A."/>
            <person name="Fowler R.G."/>
            <person name="Lee S."/>
            <person name="Lewis L.R."/>
            <person name="Li Z."/>
            <person name="Liu Y.-S."/>
            <person name="Moore S.M."/>
            <person name="Muzny D."/>
            <person name="Nazareth L.V."/>
            <person name="Ngo D.N."/>
            <person name="Okwuonu G.O."/>
            <person name="Pai G."/>
            <person name="Parker D."/>
            <person name="Paul H.A."/>
            <person name="Pfannkoch C."/>
            <person name="Pohl C.S."/>
            <person name="Rogers Y.-H.C."/>
            <person name="Ruiz S.J."/>
            <person name="Sabo A."/>
            <person name="Santibanez J."/>
            <person name="Schneider B.W."/>
            <person name="Smith S.M."/>
            <person name="Sodergren E."/>
            <person name="Svatek A.F."/>
            <person name="Utterback T.R."/>
            <person name="Vattathil S."/>
            <person name="Warren W."/>
            <person name="White C.S."/>
            <person name="Chinwalla A.T."/>
            <person name="Feng Y."/>
            <person name="Halpern A.L."/>
            <person name="Hillier L.W."/>
            <person name="Huang X."/>
            <person name="Minx P."/>
            <person name="Nelson J.O."/>
            <person name="Pepin K.H."/>
            <person name="Qin X."/>
            <person name="Sutton G.G."/>
            <person name="Venter E."/>
            <person name="Walenz B.P."/>
            <person name="Wallis J.W."/>
            <person name="Worley K.C."/>
            <person name="Yang S.-P."/>
            <person name="Jones S.M."/>
            <person name="Marra M.A."/>
            <person name="Rocchi M."/>
            <person name="Schein J.E."/>
            <person name="Baertsch R."/>
            <person name="Clarke L."/>
            <person name="Csuros M."/>
            <person name="Glasscock J."/>
            <person name="Harris R.A."/>
            <person name="Havlak P."/>
            <person name="Jackson A.R."/>
            <person name="Jiang H."/>
            <person name="Liu Y."/>
            <person name="Messina D.N."/>
            <person name="Shen Y."/>
            <person name="Song H.X.-Z."/>
            <person name="Wylie T."/>
            <person name="Zhang L."/>
            <person name="Birney E."/>
            <person name="Han K."/>
            <person name="Konkel M.K."/>
            <person name="Lee J."/>
            <person name="Smit A.F.A."/>
            <person name="Ullmer B."/>
            <person name="Wang H."/>
            <person name="Xing J."/>
            <person name="Burhans R."/>
            <person name="Cheng Z."/>
            <person name="Karro J.E."/>
            <person name="Ma J."/>
            <person name="Raney B."/>
            <person name="She X."/>
            <person name="Cox M.J."/>
            <person name="Demuth J.P."/>
            <person name="Dumas L.J."/>
            <person name="Han S.-G."/>
            <person name="Hopkins J."/>
            <person name="Karimpour-Fard A."/>
            <person name="Kim Y.H."/>
            <person name="Pollack J.R."/>
            <person name="Vinar T."/>
            <person name="Addo-Quaye C."/>
            <person name="Degenhardt J."/>
            <person name="Denby A."/>
            <person name="Hubisz M.J."/>
            <person name="Indap A."/>
            <person name="Kosiol C."/>
            <person name="Lahn B.T."/>
            <person name="Lawson H.A."/>
            <person name="Marklein A."/>
            <person name="Nielsen R."/>
            <person name="Vallender E.J."/>
            <person name="Clark A.G."/>
            <person name="Ferguson B."/>
            <person name="Hernandez R.D."/>
            <person name="Hirani K."/>
            <person name="Kehrer-Sawatzki H."/>
            <person name="Kolb J."/>
            <person name="Patil S."/>
            <person name="Pu L.-L."/>
            <person name="Ren Y."/>
            <person name="Smith D.G."/>
            <person name="Wheeler D.A."/>
            <person name="Schenck I."/>
            <person name="Ball E.V."/>
            <person name="Chen R."/>
            <person name="Cooper D.N."/>
            <person name="Giardine B."/>
            <person name="Hsu F."/>
            <person name="Kent W.J."/>
            <person name="Lesk A."/>
            <person name="Nelson D.L."/>
            <person name="O'brien W.E."/>
            <person name="Pruefer K."/>
            <person name="Stenson P.D."/>
            <person name="Wallace J.C."/>
            <person name="Ke H."/>
            <person name="Liu X.-M."/>
            <person name="Wang P."/>
            <person name="Xiang A.P."/>
            <person name="Yang F."/>
            <person name="Barber G.P."/>
            <person name="Haussler D."/>
            <person name="Karolchik D."/>
            <person name="Kern A.D."/>
            <person name="Kuhn R.M."/>
            <person name="Smith K.E."/>
            <person name="Zwieg A.S."/>
        </authorList>
    </citation>
    <scope>NUCLEOTIDE SEQUENCE [LARGE SCALE GENOMIC DNA]</scope>
    <source>
        <strain evidence="3">17573</strain>
    </source>
</reference>
<evidence type="ECO:0000256" key="1">
    <source>
        <dbReference type="SAM" id="MobiDB-lite"/>
    </source>
</evidence>
<dbReference type="VEuPathDB" id="HostDB:ENSMMUG00000050720"/>
<dbReference type="Ensembl" id="ENSMMUT00000086556.1">
    <property type="protein sequence ID" value="ENSMMUP00000061817.1"/>
    <property type="gene ID" value="ENSMMUG00000050720.1"/>
</dbReference>
<dbReference type="GeneTree" id="ENSGT01120000271815"/>
<accession>A0A5F7Z9H1</accession>
<evidence type="ECO:0000313" key="2">
    <source>
        <dbReference type="Ensembl" id="ENSMMUP00000061817.1"/>
    </source>
</evidence>
<reference evidence="2" key="3">
    <citation type="submission" date="2025-08" db="UniProtKB">
        <authorList>
            <consortium name="Ensembl"/>
        </authorList>
    </citation>
    <scope>IDENTIFICATION</scope>
    <source>
        <strain evidence="2">17573</strain>
    </source>
</reference>
<proteinExistence type="predicted"/>
<evidence type="ECO:0000313" key="3">
    <source>
        <dbReference type="Proteomes" id="UP000006718"/>
    </source>
</evidence>
<reference evidence="2" key="4">
    <citation type="submission" date="2025-09" db="UniProtKB">
        <authorList>
            <consortium name="Ensembl"/>
        </authorList>
    </citation>
    <scope>IDENTIFICATION</scope>
    <source>
        <strain evidence="2">17573</strain>
    </source>
</reference>
<dbReference type="Proteomes" id="UP000006718">
    <property type="component" value="Chromosome 16"/>
</dbReference>
<dbReference type="Bgee" id="ENSMMUG00000050720">
    <property type="expression patterns" value="Expressed in hindlimb stylopod muscle and 5 other cell types or tissues"/>
</dbReference>
<protein>
    <submittedName>
        <fullName evidence="2">Uncharacterized protein</fullName>
    </submittedName>
</protein>
<dbReference type="PANTHER" id="PTHR12138:SF152">
    <property type="entry name" value="C2H2-TYPE DOMAIN-CONTAINING PROTEIN"/>
    <property type="match status" value="1"/>
</dbReference>
<dbReference type="PRINTS" id="PR02045">
    <property type="entry name" value="F138DOMAIN"/>
</dbReference>
<dbReference type="InParanoid" id="A0A5F7Z9H1"/>